<dbReference type="RefSeq" id="WP_007312714.1">
    <property type="nucleotide sequence ID" value="NZ_AESD01000731.1"/>
</dbReference>
<gene>
    <name evidence="2" type="ORF">CWATWH0003_4908</name>
</gene>
<evidence type="ECO:0000313" key="3">
    <source>
        <dbReference type="Proteomes" id="UP000003477"/>
    </source>
</evidence>
<dbReference type="AlphaFoldDB" id="G5JBU4"/>
<evidence type="ECO:0000313" key="2">
    <source>
        <dbReference type="EMBL" id="EHJ10350.1"/>
    </source>
</evidence>
<organism evidence="2 3">
    <name type="scientific">Crocosphaera watsonii WH 0003</name>
    <dbReference type="NCBI Taxonomy" id="423471"/>
    <lineage>
        <taxon>Bacteria</taxon>
        <taxon>Bacillati</taxon>
        <taxon>Cyanobacteriota</taxon>
        <taxon>Cyanophyceae</taxon>
        <taxon>Oscillatoriophycideae</taxon>
        <taxon>Chroococcales</taxon>
        <taxon>Aphanothecaceae</taxon>
        <taxon>Crocosphaera</taxon>
    </lineage>
</organism>
<dbReference type="Proteomes" id="UP000003477">
    <property type="component" value="Unassembled WGS sequence"/>
</dbReference>
<dbReference type="PATRIC" id="fig|423471.3.peg.4597"/>
<sequence length="148" mass="16966">MTQETRQVSSLTEIREQLIFTYKPNQTNPDYYWIGLLKERKTERGITPKQSVLEAVRTFWMPLACLKSEEYSEDCLTEMFWESIAKLNAQQELLWNTVGKALNLKRPQMTVETTEVSSDNNNSPSLNNEPESTANNYSGCNYDGAGLL</sequence>
<reference evidence="2 3" key="1">
    <citation type="journal article" date="2011" name="Front. Microbiol.">
        <title>Two Strains of Crocosphaera watsonii with Highly Conserved Genomes are Distinguished by Strain-Specific Features.</title>
        <authorList>
            <person name="Bench S.R."/>
            <person name="Ilikchyan I.N."/>
            <person name="Tripp H.J."/>
            <person name="Zehr J.P."/>
        </authorList>
    </citation>
    <scope>NUCLEOTIDE SEQUENCE [LARGE SCALE GENOMIC DNA]</scope>
    <source>
        <strain evidence="2 3">WH 0003</strain>
    </source>
</reference>
<proteinExistence type="predicted"/>
<protein>
    <submittedName>
        <fullName evidence="2">Uncharacterized protein</fullName>
    </submittedName>
</protein>
<name>G5JBU4_CROWT</name>
<dbReference type="GeneID" id="88768268"/>
<accession>G5JBU4</accession>
<comment type="caution">
    <text evidence="2">The sequence shown here is derived from an EMBL/GenBank/DDBJ whole genome shotgun (WGS) entry which is preliminary data.</text>
</comment>
<feature type="compositionally biased region" description="Low complexity" evidence="1">
    <location>
        <begin position="117"/>
        <end position="132"/>
    </location>
</feature>
<feature type="region of interest" description="Disordered" evidence="1">
    <location>
        <begin position="110"/>
        <end position="140"/>
    </location>
</feature>
<evidence type="ECO:0000256" key="1">
    <source>
        <dbReference type="SAM" id="MobiDB-lite"/>
    </source>
</evidence>
<dbReference type="EMBL" id="AESD01000731">
    <property type="protein sequence ID" value="EHJ10350.1"/>
    <property type="molecule type" value="Genomic_DNA"/>
</dbReference>